<proteinExistence type="predicted"/>
<feature type="region of interest" description="Disordered" evidence="1">
    <location>
        <begin position="169"/>
        <end position="190"/>
    </location>
</feature>
<dbReference type="Proteomes" id="UP000063699">
    <property type="component" value="Chromosome"/>
</dbReference>
<dbReference type="KEGG" id="kphy:AOZ06_12475"/>
<reference evidence="2 3" key="1">
    <citation type="submission" date="2015-07" db="EMBL/GenBank/DDBJ databases">
        <title>Genome sequencing of Kibdelosporangium phytohabitans.</title>
        <authorList>
            <person name="Qin S."/>
            <person name="Xing K."/>
        </authorList>
    </citation>
    <scope>NUCLEOTIDE SEQUENCE [LARGE SCALE GENOMIC DNA]</scope>
    <source>
        <strain evidence="2 3">KLBMP1111</strain>
    </source>
</reference>
<dbReference type="RefSeq" id="WP_054289579.1">
    <property type="nucleotide sequence ID" value="NZ_CP012752.1"/>
</dbReference>
<keyword evidence="3" id="KW-1185">Reference proteome</keyword>
<gene>
    <name evidence="2" type="ORF">AOZ06_12475</name>
</gene>
<evidence type="ECO:0000313" key="3">
    <source>
        <dbReference type="Proteomes" id="UP000063699"/>
    </source>
</evidence>
<dbReference type="OrthoDB" id="5181866at2"/>
<evidence type="ECO:0000256" key="1">
    <source>
        <dbReference type="SAM" id="MobiDB-lite"/>
    </source>
</evidence>
<evidence type="ECO:0000313" key="2">
    <source>
        <dbReference type="EMBL" id="ALG07612.1"/>
    </source>
</evidence>
<accession>A0A0N9HRU2</accession>
<organism evidence="2 3">
    <name type="scientific">Kibdelosporangium phytohabitans</name>
    <dbReference type="NCBI Taxonomy" id="860235"/>
    <lineage>
        <taxon>Bacteria</taxon>
        <taxon>Bacillati</taxon>
        <taxon>Actinomycetota</taxon>
        <taxon>Actinomycetes</taxon>
        <taxon>Pseudonocardiales</taxon>
        <taxon>Pseudonocardiaceae</taxon>
        <taxon>Kibdelosporangium</taxon>
    </lineage>
</organism>
<feature type="region of interest" description="Disordered" evidence="1">
    <location>
        <begin position="26"/>
        <end position="51"/>
    </location>
</feature>
<protein>
    <submittedName>
        <fullName evidence="2">Uncharacterized protein</fullName>
    </submittedName>
</protein>
<dbReference type="AlphaFoldDB" id="A0A0N9HRU2"/>
<name>A0A0N9HRU2_9PSEU</name>
<sequence>MAALIVVVIAAAGGYFVRELYRQPPTHKTVQEEPTQPSTPVPVDQQPGSGQVKARQEFAEHPLQGQIWPMLQAHFDSINHRDYQKWRSTVTRERAVNFPEQKWLEDYRTTRDGSILVHRIDSAPDRKLRVMVSFTSTQDIVDAPPELPKECIRWHIVLPLTREDNKWKIDIGPEGSSPRHEECGAAPSVN</sequence>
<dbReference type="EMBL" id="CP012752">
    <property type="protein sequence ID" value="ALG07612.1"/>
    <property type="molecule type" value="Genomic_DNA"/>
</dbReference>
<feature type="compositionally biased region" description="Polar residues" evidence="1">
    <location>
        <begin position="26"/>
        <end position="38"/>
    </location>
</feature>
<feature type="compositionally biased region" description="Basic and acidic residues" evidence="1">
    <location>
        <begin position="169"/>
        <end position="183"/>
    </location>
</feature>